<feature type="compositionally biased region" description="Basic and acidic residues" evidence="1">
    <location>
        <begin position="33"/>
        <end position="44"/>
    </location>
</feature>
<keyword evidence="3" id="KW-1185">Reference proteome</keyword>
<feature type="region of interest" description="Disordered" evidence="1">
    <location>
        <begin position="1"/>
        <end position="44"/>
    </location>
</feature>
<evidence type="ECO:0000256" key="1">
    <source>
        <dbReference type="SAM" id="MobiDB-lite"/>
    </source>
</evidence>
<dbReference type="AlphaFoldDB" id="A0A2Z7B9W9"/>
<proteinExistence type="predicted"/>
<organism evidence="2 3">
    <name type="scientific">Dorcoceras hygrometricum</name>
    <dbReference type="NCBI Taxonomy" id="472368"/>
    <lineage>
        <taxon>Eukaryota</taxon>
        <taxon>Viridiplantae</taxon>
        <taxon>Streptophyta</taxon>
        <taxon>Embryophyta</taxon>
        <taxon>Tracheophyta</taxon>
        <taxon>Spermatophyta</taxon>
        <taxon>Magnoliopsida</taxon>
        <taxon>eudicotyledons</taxon>
        <taxon>Gunneridae</taxon>
        <taxon>Pentapetalae</taxon>
        <taxon>asterids</taxon>
        <taxon>lamiids</taxon>
        <taxon>Lamiales</taxon>
        <taxon>Gesneriaceae</taxon>
        <taxon>Didymocarpoideae</taxon>
        <taxon>Trichosporeae</taxon>
        <taxon>Loxocarpinae</taxon>
        <taxon>Dorcoceras</taxon>
    </lineage>
</organism>
<sequence>MPPRIGRGRTAIRSAEESRASVSDEGIQQNEPLPHHERQAGVEDVSRQIGEMELVLVRFQLTTVRIFQPVQDVSQPFQSPPGSQPSNHQGFRPRGKHFKKRSHSSSSGSVSSGGNSSGSVFCGQCRGKHETSQCRGVRGSVVEFEKKPAVTNKEFSSWTFSKAESAGSVVEFEKKPAVTNKEFSSWTFSKANPAADDLATQFQQQREIQQQREFQQQREIQQRHKLHLLNAKINISRRKARLLYRNLHHGNSKRFFTRTRMKVKKQKVRANHVECHQKFQARIHEAEDSMQAQHLLIEALVDEKDSLLQTIHGLQEANNAPAPFDGGRSGRERD</sequence>
<reference evidence="2 3" key="1">
    <citation type="journal article" date="2015" name="Proc. Natl. Acad. Sci. U.S.A.">
        <title>The resurrection genome of Boea hygrometrica: A blueprint for survival of dehydration.</title>
        <authorList>
            <person name="Xiao L."/>
            <person name="Yang G."/>
            <person name="Zhang L."/>
            <person name="Yang X."/>
            <person name="Zhao S."/>
            <person name="Ji Z."/>
            <person name="Zhou Q."/>
            <person name="Hu M."/>
            <person name="Wang Y."/>
            <person name="Chen M."/>
            <person name="Xu Y."/>
            <person name="Jin H."/>
            <person name="Xiao X."/>
            <person name="Hu G."/>
            <person name="Bao F."/>
            <person name="Hu Y."/>
            <person name="Wan P."/>
            <person name="Li L."/>
            <person name="Deng X."/>
            <person name="Kuang T."/>
            <person name="Xiang C."/>
            <person name="Zhu J.K."/>
            <person name="Oliver M.J."/>
            <person name="He Y."/>
        </authorList>
    </citation>
    <scope>NUCLEOTIDE SEQUENCE [LARGE SCALE GENOMIC DNA]</scope>
    <source>
        <strain evidence="3">cv. XS01</strain>
    </source>
</reference>
<feature type="region of interest" description="Disordered" evidence="1">
    <location>
        <begin position="73"/>
        <end position="120"/>
    </location>
</feature>
<dbReference type="EMBL" id="KV010089">
    <property type="protein sequence ID" value="KZV28559.1"/>
    <property type="molecule type" value="Genomic_DNA"/>
</dbReference>
<feature type="compositionally biased region" description="Basic residues" evidence="1">
    <location>
        <begin position="91"/>
        <end position="103"/>
    </location>
</feature>
<dbReference type="Proteomes" id="UP000250235">
    <property type="component" value="Unassembled WGS sequence"/>
</dbReference>
<name>A0A2Z7B9W9_9LAMI</name>
<feature type="compositionally biased region" description="Low complexity" evidence="1">
    <location>
        <begin position="104"/>
        <end position="119"/>
    </location>
</feature>
<gene>
    <name evidence="2" type="ORF">F511_34259</name>
</gene>
<evidence type="ECO:0000313" key="3">
    <source>
        <dbReference type="Proteomes" id="UP000250235"/>
    </source>
</evidence>
<evidence type="ECO:0000313" key="2">
    <source>
        <dbReference type="EMBL" id="KZV28559.1"/>
    </source>
</evidence>
<accession>A0A2Z7B9W9</accession>
<protein>
    <submittedName>
        <fullName evidence="2">Ankyrin repeat-containing protein-like</fullName>
    </submittedName>
</protein>